<dbReference type="OrthoDB" id="73903at2157"/>
<dbReference type="Proteomes" id="UP000217784">
    <property type="component" value="Unassembled WGS sequence"/>
</dbReference>
<sequence>MIENKIKTLRKAAKVSTMQTSDKIWCVIAGNEEMINNIAYEAILDKERVKILCREHITSRESFVTKKFDFIMLYGDADKIRNLSLISKEDGGASLKIAPYYIGEEPNLMLAVGPEDHIKKFLGDLEKSTAKASFLLEDKTTGFIESDVYITRWLPKFARDIADPLFKMADVALSTVLISTEEEYIEKIKEIAKSNKIFVIRFNDILKEE</sequence>
<gene>
    <name evidence="1" type="ORF">ASJ80_06360</name>
</gene>
<evidence type="ECO:0000313" key="2">
    <source>
        <dbReference type="Proteomes" id="UP000217784"/>
    </source>
</evidence>
<dbReference type="EMBL" id="LMVM01000023">
    <property type="protein sequence ID" value="PAV04457.1"/>
    <property type="molecule type" value="Genomic_DNA"/>
</dbReference>
<evidence type="ECO:0000313" key="1">
    <source>
        <dbReference type="EMBL" id="PAV04457.1"/>
    </source>
</evidence>
<organism evidence="1 2">
    <name type="scientific">Methanobacterium bryantii</name>
    <dbReference type="NCBI Taxonomy" id="2161"/>
    <lineage>
        <taxon>Archaea</taxon>
        <taxon>Methanobacteriati</taxon>
        <taxon>Methanobacteriota</taxon>
        <taxon>Methanomada group</taxon>
        <taxon>Methanobacteria</taxon>
        <taxon>Methanobacteriales</taxon>
        <taxon>Methanobacteriaceae</taxon>
        <taxon>Methanobacterium</taxon>
    </lineage>
</organism>
<dbReference type="RefSeq" id="WP_069582748.1">
    <property type="nucleotide sequence ID" value="NZ_LMVM01000023.1"/>
</dbReference>
<dbReference type="AlphaFoldDB" id="A0A2A2H507"/>
<name>A0A2A2H507_METBR</name>
<reference evidence="1 2" key="1">
    <citation type="journal article" date="2017" name="BMC Genomics">
        <title>Genomic analysis of methanogenic archaea reveals a shift towards energy conservation.</title>
        <authorList>
            <person name="Gilmore S.P."/>
            <person name="Henske J.K."/>
            <person name="Sexton J.A."/>
            <person name="Solomon K.V."/>
            <person name="Seppala S."/>
            <person name="Yoo J.I."/>
            <person name="Huyett L.M."/>
            <person name="Pressman A."/>
            <person name="Cogan J.Z."/>
            <person name="Kivenson V."/>
            <person name="Peng X."/>
            <person name="Tan Y."/>
            <person name="Valentine D.L."/>
            <person name="O'Malley M.A."/>
        </authorList>
    </citation>
    <scope>NUCLEOTIDE SEQUENCE [LARGE SCALE GENOMIC DNA]</scope>
    <source>
        <strain evidence="1 2">M.o.H.</strain>
    </source>
</reference>
<keyword evidence="2" id="KW-1185">Reference proteome</keyword>
<comment type="caution">
    <text evidence="1">The sequence shown here is derived from an EMBL/GenBank/DDBJ whole genome shotgun (WGS) entry which is preliminary data.</text>
</comment>
<proteinExistence type="predicted"/>
<protein>
    <submittedName>
        <fullName evidence="1">Uncharacterized protein</fullName>
    </submittedName>
</protein>
<accession>A0A2A2H507</accession>